<evidence type="ECO:0000313" key="5">
    <source>
        <dbReference type="EMBL" id="BAT72331.1"/>
    </source>
</evidence>
<evidence type="ECO:0000313" key="6">
    <source>
        <dbReference type="Proteomes" id="UP000063234"/>
    </source>
</evidence>
<keyword evidence="6" id="KW-1185">Reference proteome</keyword>
<dbReference type="GO" id="GO:0016787">
    <property type="term" value="F:hydrolase activity"/>
    <property type="evidence" value="ECO:0007669"/>
    <property type="project" value="UniProtKB-KW"/>
</dbReference>
<evidence type="ECO:0000256" key="2">
    <source>
        <dbReference type="ARBA" id="ARBA00022741"/>
    </source>
</evidence>
<dbReference type="CDD" id="cd00882">
    <property type="entry name" value="Ras_like_GTPase"/>
    <property type="match status" value="1"/>
</dbReference>
<dbReference type="Gene3D" id="3.40.50.300">
    <property type="entry name" value="P-loop containing nucleotide triphosphate hydrolases"/>
    <property type="match status" value="1"/>
</dbReference>
<dbReference type="GO" id="GO:0005525">
    <property type="term" value="F:GTP binding"/>
    <property type="evidence" value="ECO:0007669"/>
    <property type="project" value="UniProtKB-KW"/>
</dbReference>
<keyword evidence="3" id="KW-0378">Hydrolase</keyword>
<keyword evidence="4" id="KW-0342">GTP-binding</keyword>
<dbReference type="InterPro" id="IPR027417">
    <property type="entry name" value="P-loop_NTPase"/>
</dbReference>
<comment type="similarity">
    <text evidence="1">Belongs to the GPN-loop GTPase family.</text>
</comment>
<protein>
    <submittedName>
        <fullName evidence="5">Small GTP-binding protein</fullName>
    </submittedName>
</protein>
<gene>
    <name evidence="5" type="ORF">TST_1545</name>
</gene>
<evidence type="ECO:0000256" key="3">
    <source>
        <dbReference type="ARBA" id="ARBA00022801"/>
    </source>
</evidence>
<evidence type="ECO:0000256" key="4">
    <source>
        <dbReference type="ARBA" id="ARBA00023134"/>
    </source>
</evidence>
<reference evidence="6" key="1">
    <citation type="journal article" date="2018" name="Science">
        <title>A primordial and reversible TCA cycle in a facultatively chemolithoautotrophic thermophile.</title>
        <authorList>
            <person name="Nunoura T."/>
            <person name="Chikaraishi Y."/>
            <person name="Izaki R."/>
            <person name="Suwa T."/>
            <person name="Sato T."/>
            <person name="Harada T."/>
            <person name="Mori K."/>
            <person name="Kato Y."/>
            <person name="Miyazaki M."/>
            <person name="Shimamura S."/>
            <person name="Yanagawa K."/>
            <person name="Shuto A."/>
            <person name="Ohkouchi N."/>
            <person name="Fujita N."/>
            <person name="Takaki Y."/>
            <person name="Atomi H."/>
            <person name="Takai K."/>
        </authorList>
    </citation>
    <scope>NUCLEOTIDE SEQUENCE [LARGE SCALE GENOMIC DNA]</scope>
    <source>
        <strain evidence="6">DSM 17441 / JCM 13301 / NBRC 103674 / ABI70S6</strain>
    </source>
</reference>
<keyword evidence="2" id="KW-0547">Nucleotide-binding</keyword>
<dbReference type="STRING" id="1298851.TST_1545"/>
<dbReference type="SUPFAM" id="SSF52540">
    <property type="entry name" value="P-loop containing nucleoside triphosphate hydrolases"/>
    <property type="match status" value="1"/>
</dbReference>
<dbReference type="KEGG" id="ttk:TST_1545"/>
<dbReference type="AlphaFoldDB" id="A0A0S3QVG6"/>
<dbReference type="PRINTS" id="PR00449">
    <property type="entry name" value="RASTRNSFRMNG"/>
</dbReference>
<dbReference type="Proteomes" id="UP000063234">
    <property type="component" value="Chromosome"/>
</dbReference>
<dbReference type="NCBIfam" id="TIGR00231">
    <property type="entry name" value="small_GTP"/>
    <property type="match status" value="1"/>
</dbReference>
<dbReference type="RefSeq" id="WP_068550407.1">
    <property type="nucleotide sequence ID" value="NZ_AP013035.1"/>
</dbReference>
<dbReference type="InterPro" id="IPR052705">
    <property type="entry name" value="Gliding_Motility_GTPase"/>
</dbReference>
<dbReference type="EMBL" id="AP013035">
    <property type="protein sequence ID" value="BAT72331.1"/>
    <property type="molecule type" value="Genomic_DNA"/>
</dbReference>
<name>A0A0S3QVG6_THET7</name>
<organism evidence="5 6">
    <name type="scientific">Thermosulfidibacter takaii (strain DSM 17441 / JCM 13301 / NBRC 103674 / ABI70S6)</name>
    <dbReference type="NCBI Taxonomy" id="1298851"/>
    <lineage>
        <taxon>Bacteria</taxon>
        <taxon>Pseudomonadati</taxon>
        <taxon>Thermosulfidibacterota</taxon>
        <taxon>Thermosulfidibacteria</taxon>
        <taxon>Thermosulfidibacterales</taxon>
        <taxon>Thermosulfidibacteraceae</taxon>
    </lineage>
</organism>
<dbReference type="OrthoDB" id="4319884at2"/>
<dbReference type="PANTHER" id="PTHR42708:SF1">
    <property type="entry name" value="GLIDING MOTILITY PROTEIN MGLA"/>
    <property type="match status" value="1"/>
</dbReference>
<dbReference type="Pfam" id="PF03029">
    <property type="entry name" value="ATP_bind_1"/>
    <property type="match status" value="1"/>
</dbReference>
<evidence type="ECO:0000256" key="1">
    <source>
        <dbReference type="ARBA" id="ARBA00005290"/>
    </source>
</evidence>
<dbReference type="PANTHER" id="PTHR42708">
    <property type="entry name" value="ATP/GTP-BINDING PROTEIN-RELATED"/>
    <property type="match status" value="1"/>
</dbReference>
<dbReference type="PATRIC" id="fig|1298851.3.peg.1618"/>
<sequence length="176" mass="19845">MRLKILVTGPYSAGKTTFIQSVSEIKVVKTEEEVTSPDELTEKDHTTVAMDYGKITIDDDTVLYLFGTPGQLRFDFMWDILCEGALGVVVLVDSAKGERIREARPIIDYFYSKLHVPYVVAANKQDLPGAWPPEYVKTVLDLDDSVDVLPCVAKEKESVKKVLLTLLERIREHLKD</sequence>
<proteinExistence type="inferred from homology"/>
<dbReference type="InterPro" id="IPR005225">
    <property type="entry name" value="Small_GTP-bd"/>
</dbReference>
<dbReference type="InterPro" id="IPR004130">
    <property type="entry name" value="Gpn"/>
</dbReference>
<accession>A0A0S3QVG6</accession>